<reference evidence="3" key="1">
    <citation type="journal article" date="2019" name="Int. J. Syst. Evol. Microbiol.">
        <title>The Global Catalogue of Microorganisms (GCM) 10K type strain sequencing project: providing services to taxonomists for standard genome sequencing and annotation.</title>
        <authorList>
            <consortium name="The Broad Institute Genomics Platform"/>
            <consortium name="The Broad Institute Genome Sequencing Center for Infectious Disease"/>
            <person name="Wu L."/>
            <person name="Ma J."/>
        </authorList>
    </citation>
    <scope>NUCLEOTIDE SEQUENCE [LARGE SCALE GENOMIC DNA]</scope>
    <source>
        <strain evidence="3">JCM 9458</strain>
    </source>
</reference>
<evidence type="ECO:0000313" key="3">
    <source>
        <dbReference type="Proteomes" id="UP001501676"/>
    </source>
</evidence>
<gene>
    <name evidence="2" type="ORF">GCM10020369_75600</name>
</gene>
<dbReference type="EMBL" id="BAAAYN010000062">
    <property type="protein sequence ID" value="GAA3396992.1"/>
    <property type="molecule type" value="Genomic_DNA"/>
</dbReference>
<sequence>MRVPRYVWPAALCATLFLGYAAGKAYYATQGRLGLPGGATVPPEAYEQLGYVPQRQWALAALGLVAALLAVATVVPRDGAVARWLPPRWLILTGLWGALVPLAAGVPFVVFRLATDGWSAVGSALQSAVLAGLWLTMVLSYQRRTRELR</sequence>
<keyword evidence="3" id="KW-1185">Reference proteome</keyword>
<feature type="transmembrane region" description="Helical" evidence="1">
    <location>
        <begin position="57"/>
        <end position="77"/>
    </location>
</feature>
<evidence type="ECO:0000313" key="2">
    <source>
        <dbReference type="EMBL" id="GAA3396992.1"/>
    </source>
</evidence>
<name>A0ABP6TB53_9ACTN</name>
<dbReference type="RefSeq" id="WP_345733122.1">
    <property type="nucleotide sequence ID" value="NZ_BAAAYN010000062.1"/>
</dbReference>
<accession>A0ABP6TB53</accession>
<feature type="transmembrane region" description="Helical" evidence="1">
    <location>
        <begin position="117"/>
        <end position="141"/>
    </location>
</feature>
<protein>
    <submittedName>
        <fullName evidence="2">Uncharacterized protein</fullName>
    </submittedName>
</protein>
<keyword evidence="1" id="KW-1133">Transmembrane helix</keyword>
<keyword evidence="1" id="KW-0472">Membrane</keyword>
<keyword evidence="1" id="KW-0812">Transmembrane</keyword>
<proteinExistence type="predicted"/>
<organism evidence="2 3">
    <name type="scientific">Cryptosporangium minutisporangium</name>
    <dbReference type="NCBI Taxonomy" id="113569"/>
    <lineage>
        <taxon>Bacteria</taxon>
        <taxon>Bacillati</taxon>
        <taxon>Actinomycetota</taxon>
        <taxon>Actinomycetes</taxon>
        <taxon>Cryptosporangiales</taxon>
        <taxon>Cryptosporangiaceae</taxon>
        <taxon>Cryptosporangium</taxon>
    </lineage>
</organism>
<feature type="transmembrane region" description="Helical" evidence="1">
    <location>
        <begin position="89"/>
        <end position="111"/>
    </location>
</feature>
<evidence type="ECO:0000256" key="1">
    <source>
        <dbReference type="SAM" id="Phobius"/>
    </source>
</evidence>
<dbReference type="Proteomes" id="UP001501676">
    <property type="component" value="Unassembled WGS sequence"/>
</dbReference>
<comment type="caution">
    <text evidence="2">The sequence shown here is derived from an EMBL/GenBank/DDBJ whole genome shotgun (WGS) entry which is preliminary data.</text>
</comment>